<sequence>MASKSIQSAEDLRRHLYLPASTRTLDCNKAAKPNFARTHLSTNWKKVVFSDEEKWNLGGPDGCRHYCRDLRKEN</sequence>
<dbReference type="GO" id="GO:0003676">
    <property type="term" value="F:nucleic acid binding"/>
    <property type="evidence" value="ECO:0007669"/>
    <property type="project" value="InterPro"/>
</dbReference>
<dbReference type="Proteomes" id="UP000050761">
    <property type="component" value="Unassembled WGS sequence"/>
</dbReference>
<dbReference type="Gene3D" id="3.30.420.10">
    <property type="entry name" value="Ribonuclease H-like superfamily/Ribonuclease H"/>
    <property type="match status" value="1"/>
</dbReference>
<evidence type="ECO:0000313" key="2">
    <source>
        <dbReference type="Proteomes" id="UP000050761"/>
    </source>
</evidence>
<dbReference type="WBParaSite" id="HPBE_0000756701-mRNA-1">
    <property type="protein sequence ID" value="HPBE_0000756701-mRNA-1"/>
    <property type="gene ID" value="HPBE_0000756701"/>
</dbReference>
<name>A0A183FKB8_HELPZ</name>
<reference evidence="1 2" key="1">
    <citation type="submission" date="2018-11" db="EMBL/GenBank/DDBJ databases">
        <authorList>
            <consortium name="Pathogen Informatics"/>
        </authorList>
    </citation>
    <scope>NUCLEOTIDE SEQUENCE [LARGE SCALE GENOMIC DNA]</scope>
</reference>
<gene>
    <name evidence="1" type="ORF">HPBE_LOCUS7568</name>
</gene>
<accession>A0A3P7XG36</accession>
<reference evidence="3" key="2">
    <citation type="submission" date="2019-09" db="UniProtKB">
        <authorList>
            <consortium name="WormBaseParasite"/>
        </authorList>
    </citation>
    <scope>IDENTIFICATION</scope>
</reference>
<dbReference type="EMBL" id="UZAH01025922">
    <property type="protein sequence ID" value="VDO72796.1"/>
    <property type="molecule type" value="Genomic_DNA"/>
</dbReference>
<evidence type="ECO:0000313" key="3">
    <source>
        <dbReference type="WBParaSite" id="HPBE_0000756701-mRNA-1"/>
    </source>
</evidence>
<protein>
    <submittedName>
        <fullName evidence="1 3">Uncharacterized protein</fullName>
    </submittedName>
</protein>
<dbReference type="AlphaFoldDB" id="A0A183FKB8"/>
<proteinExistence type="predicted"/>
<dbReference type="InterPro" id="IPR036397">
    <property type="entry name" value="RNaseH_sf"/>
</dbReference>
<dbReference type="OrthoDB" id="5857894at2759"/>
<evidence type="ECO:0000313" key="1">
    <source>
        <dbReference type="EMBL" id="VDO72796.1"/>
    </source>
</evidence>
<organism evidence="2 3">
    <name type="scientific">Heligmosomoides polygyrus</name>
    <name type="common">Parasitic roundworm</name>
    <dbReference type="NCBI Taxonomy" id="6339"/>
    <lineage>
        <taxon>Eukaryota</taxon>
        <taxon>Metazoa</taxon>
        <taxon>Ecdysozoa</taxon>
        <taxon>Nematoda</taxon>
        <taxon>Chromadorea</taxon>
        <taxon>Rhabditida</taxon>
        <taxon>Rhabditina</taxon>
        <taxon>Rhabditomorpha</taxon>
        <taxon>Strongyloidea</taxon>
        <taxon>Heligmosomidae</taxon>
        <taxon>Heligmosomoides</taxon>
    </lineage>
</organism>
<keyword evidence="2" id="KW-1185">Reference proteome</keyword>
<accession>A0A183FKB8</accession>